<organism evidence="2">
    <name type="scientific">viral metagenome</name>
    <dbReference type="NCBI Taxonomy" id="1070528"/>
    <lineage>
        <taxon>unclassified sequences</taxon>
        <taxon>metagenomes</taxon>
        <taxon>organismal metagenomes</taxon>
    </lineage>
</organism>
<sequence length="57" mass="6793">MILSIILITIFISYFLVLYYNNNNKIISLHTYKNENEIFSYSNSIVNNDIKYTKPIK</sequence>
<keyword evidence="1" id="KW-1133">Transmembrane helix</keyword>
<proteinExistence type="predicted"/>
<dbReference type="EMBL" id="MN739645">
    <property type="protein sequence ID" value="QHT17824.1"/>
    <property type="molecule type" value="Genomic_DNA"/>
</dbReference>
<name>A0A6C0DNE2_9ZZZZ</name>
<accession>A0A6C0DNE2</accession>
<keyword evidence="1" id="KW-0472">Membrane</keyword>
<dbReference type="AlphaFoldDB" id="A0A6C0DNE2"/>
<keyword evidence="1" id="KW-0812">Transmembrane</keyword>
<protein>
    <submittedName>
        <fullName evidence="2">Uncharacterized protein</fullName>
    </submittedName>
</protein>
<feature type="transmembrane region" description="Helical" evidence="1">
    <location>
        <begin position="6"/>
        <end position="22"/>
    </location>
</feature>
<evidence type="ECO:0000256" key="1">
    <source>
        <dbReference type="SAM" id="Phobius"/>
    </source>
</evidence>
<reference evidence="2" key="1">
    <citation type="journal article" date="2020" name="Nature">
        <title>Giant virus diversity and host interactions through global metagenomics.</title>
        <authorList>
            <person name="Schulz F."/>
            <person name="Roux S."/>
            <person name="Paez-Espino D."/>
            <person name="Jungbluth S."/>
            <person name="Walsh D.A."/>
            <person name="Denef V.J."/>
            <person name="McMahon K.D."/>
            <person name="Konstantinidis K.T."/>
            <person name="Eloe-Fadrosh E.A."/>
            <person name="Kyrpides N.C."/>
            <person name="Woyke T."/>
        </authorList>
    </citation>
    <scope>NUCLEOTIDE SEQUENCE</scope>
    <source>
        <strain evidence="2">GVMAG-M-3300023174-30</strain>
    </source>
</reference>
<evidence type="ECO:0000313" key="2">
    <source>
        <dbReference type="EMBL" id="QHT17824.1"/>
    </source>
</evidence>